<organism evidence="2 3">
    <name type="scientific">Arachnia propionica</name>
    <dbReference type="NCBI Taxonomy" id="1750"/>
    <lineage>
        <taxon>Bacteria</taxon>
        <taxon>Bacillati</taxon>
        <taxon>Actinomycetota</taxon>
        <taxon>Actinomycetes</taxon>
        <taxon>Propionibacteriales</taxon>
        <taxon>Propionibacteriaceae</taxon>
        <taxon>Arachnia</taxon>
    </lineage>
</organism>
<reference evidence="2 3" key="1">
    <citation type="submission" date="2018-11" db="EMBL/GenBank/DDBJ databases">
        <title>Genomes From Bacteria Associated with the Canine Oral Cavity: a Test Case for Automated Genome-Based Taxonomic Assignment.</title>
        <authorList>
            <person name="Coil D.A."/>
            <person name="Jospin G."/>
            <person name="Darling A.E."/>
            <person name="Wallis C."/>
            <person name="Davis I.J."/>
            <person name="Harris S."/>
            <person name="Eisen J.A."/>
            <person name="Holcombe L.J."/>
            <person name="O'Flynn C."/>
        </authorList>
    </citation>
    <scope>NUCLEOTIDE SEQUENCE [LARGE SCALE GENOMIC DNA]</scope>
    <source>
        <strain evidence="2 3">OH887_COT-365</strain>
    </source>
</reference>
<dbReference type="InterPro" id="IPR006311">
    <property type="entry name" value="TAT_signal"/>
</dbReference>
<dbReference type="EMBL" id="RQZG01000005">
    <property type="protein sequence ID" value="RRD05661.1"/>
    <property type="molecule type" value="Genomic_DNA"/>
</dbReference>
<gene>
    <name evidence="2" type="ORF">EII34_05445</name>
</gene>
<protein>
    <submittedName>
        <fullName evidence="2">Uncharacterized protein</fullName>
    </submittedName>
</protein>
<feature type="chain" id="PRO_5018207275" evidence="1">
    <location>
        <begin position="31"/>
        <end position="443"/>
    </location>
</feature>
<comment type="caution">
    <text evidence="2">The sequence shown here is derived from an EMBL/GenBank/DDBJ whole genome shotgun (WGS) entry which is preliminary data.</text>
</comment>
<dbReference type="AlphaFoldDB" id="A0A3P1T855"/>
<evidence type="ECO:0000313" key="3">
    <source>
        <dbReference type="Proteomes" id="UP000280819"/>
    </source>
</evidence>
<evidence type="ECO:0000256" key="1">
    <source>
        <dbReference type="SAM" id="SignalP"/>
    </source>
</evidence>
<accession>A0A3P1T855</accession>
<dbReference type="PROSITE" id="PS51318">
    <property type="entry name" value="TAT"/>
    <property type="match status" value="1"/>
</dbReference>
<proteinExistence type="predicted"/>
<dbReference type="Proteomes" id="UP000280819">
    <property type="component" value="Unassembled WGS sequence"/>
</dbReference>
<dbReference type="OrthoDB" id="3717721at2"/>
<name>A0A3P1T855_9ACTN</name>
<dbReference type="RefSeq" id="WP_124843736.1">
    <property type="nucleotide sequence ID" value="NZ_RQZG01000005.1"/>
</dbReference>
<sequence length="443" mass="48202">MSHTHLSRRSFGLLGLTAAALGGTAHLAHADEPTPDARLVPATGHRLDSAEFARLYGPGTFTITSLANMVIGIPSKNGKPVNHEYIAVYRFRSLIEGKLDKVRLYWPTGTDYANGNGGRIRVRVLPDDGSNDHLPNLTATAVAEFVHTPNLTPGEKKSILDEMSFTTSSTALVKGELYHMVFDNLDPDPAANFISVDTQSTPAEAGRPARWLNTTDWSALMGTRRKGTRGAYTWTNLTETGSGGKLFSPIMQLTTVDGATQGVSDVESQSVVGRTDNTPDFRVYKVSTGRHVRELFTPGVDKKVTGLSFATVATVGGSLRWRITEGGKELAAGRITQTQPNYKYFTLGKSRLSNFVWYDAALPGELTFRAGTSYGVEFHAEGASQWYFCGHRNGSGNGFTWPAAFTESNAQHQVGGLWVNTNPRDLSKPRKDTNWPVVLHLAP</sequence>
<evidence type="ECO:0000313" key="2">
    <source>
        <dbReference type="EMBL" id="RRD05661.1"/>
    </source>
</evidence>
<feature type="signal peptide" evidence="1">
    <location>
        <begin position="1"/>
        <end position="30"/>
    </location>
</feature>
<keyword evidence="1" id="KW-0732">Signal</keyword>